<keyword evidence="4" id="KW-1185">Reference proteome</keyword>
<dbReference type="EMBL" id="JAUSUY010000003">
    <property type="protein sequence ID" value="MDT3425513.1"/>
    <property type="molecule type" value="Genomic_DNA"/>
</dbReference>
<dbReference type="PANTHER" id="PTHR30137">
    <property type="entry name" value="LUCIFERASE-LIKE MONOOXYGENASE"/>
    <property type="match status" value="1"/>
</dbReference>
<gene>
    <name evidence="3" type="ORF">J2Z22_001029</name>
</gene>
<dbReference type="NCBIfam" id="TIGR03558">
    <property type="entry name" value="oxido_grp_1"/>
    <property type="match status" value="1"/>
</dbReference>
<comment type="similarity">
    <text evidence="1">To bacterial alkanal monooxygenase alpha and beta chains.</text>
</comment>
<proteinExistence type="predicted"/>
<reference evidence="3 4" key="1">
    <citation type="submission" date="2023-07" db="EMBL/GenBank/DDBJ databases">
        <title>Genomic Encyclopedia of Type Strains, Phase IV (KMG-IV): sequencing the most valuable type-strain genomes for metagenomic binning, comparative biology and taxonomic classification.</title>
        <authorList>
            <person name="Goeker M."/>
        </authorList>
    </citation>
    <scope>NUCLEOTIDE SEQUENCE [LARGE SCALE GENOMIC DNA]</scope>
    <source>
        <strain evidence="3 4">T98</strain>
    </source>
</reference>
<protein>
    <submittedName>
        <fullName evidence="3">Luciferase family oxidoreductase group 1</fullName>
    </submittedName>
</protein>
<dbReference type="InterPro" id="IPR019949">
    <property type="entry name" value="CmoO-like"/>
</dbReference>
<dbReference type="Proteomes" id="UP001248709">
    <property type="component" value="Unassembled WGS sequence"/>
</dbReference>
<dbReference type="Gene3D" id="3.20.20.30">
    <property type="entry name" value="Luciferase-like domain"/>
    <property type="match status" value="1"/>
</dbReference>
<evidence type="ECO:0000256" key="1">
    <source>
        <dbReference type="ARBA" id="ARBA00007789"/>
    </source>
</evidence>
<dbReference type="CDD" id="cd00347">
    <property type="entry name" value="Flavin_utilizing_monoxygenases"/>
    <property type="match status" value="2"/>
</dbReference>
<accession>A0ABU3H3W7</accession>
<comment type="caution">
    <text evidence="3">The sequence shown here is derived from an EMBL/GenBank/DDBJ whole genome shotgun (WGS) entry which is preliminary data.</text>
</comment>
<evidence type="ECO:0000259" key="2">
    <source>
        <dbReference type="Pfam" id="PF00296"/>
    </source>
</evidence>
<dbReference type="InterPro" id="IPR036661">
    <property type="entry name" value="Luciferase-like_sf"/>
</dbReference>
<dbReference type="Pfam" id="PF00296">
    <property type="entry name" value="Bac_luciferase"/>
    <property type="match status" value="1"/>
</dbReference>
<dbReference type="InterPro" id="IPR011251">
    <property type="entry name" value="Luciferase-like_dom"/>
</dbReference>
<dbReference type="PANTHER" id="PTHR30137:SF19">
    <property type="entry name" value="LUCIFERASE-LIKE MONOOXYGENASE"/>
    <property type="match status" value="1"/>
</dbReference>
<dbReference type="RefSeq" id="WP_025697528.1">
    <property type="nucleotide sequence ID" value="NZ_JAUSUY010000003.1"/>
</dbReference>
<dbReference type="SUPFAM" id="SSF51679">
    <property type="entry name" value="Bacterial luciferase-like"/>
    <property type="match status" value="1"/>
</dbReference>
<evidence type="ECO:0000313" key="3">
    <source>
        <dbReference type="EMBL" id="MDT3425513.1"/>
    </source>
</evidence>
<sequence>MIKLSVLDQSPVSEGSTPAEALAQTVILAREAERLGYSRFWVAEHHFSPGLAGSSPEVLTAHLAAVTSSIRIGSGGILLPHYSAYKVAENFRVLEALHPGRIDLGIGRAAGGGAMAVRALQEYGKAGPGNFPLQIKDLIAYLNEGADPHHRFAGLQAMPTGGSSPEIWLLASSKDSALLAAGLGTGLAFARFINASGGEEAMEVYRSHFCPSPLSLRPKGMVAVFAACAETTEEADRLASSMDLSAVLLDKTHVSAPTPSAQRALSYPYTPYEKQIVRENREVMLVGSPEELRNQLHDICERYGCEEVMIGSVMHRFSDKLKSYQLIAEACGLTPRVPAS</sequence>
<feature type="domain" description="Luciferase-like" evidence="2">
    <location>
        <begin position="5"/>
        <end position="301"/>
    </location>
</feature>
<name>A0ABU3H3W7_9BACL</name>
<organism evidence="3 4">
    <name type="scientific">Paenibacillus forsythiae</name>
    <dbReference type="NCBI Taxonomy" id="365616"/>
    <lineage>
        <taxon>Bacteria</taxon>
        <taxon>Bacillati</taxon>
        <taxon>Bacillota</taxon>
        <taxon>Bacilli</taxon>
        <taxon>Bacillales</taxon>
        <taxon>Paenibacillaceae</taxon>
        <taxon>Paenibacillus</taxon>
    </lineage>
</organism>
<evidence type="ECO:0000313" key="4">
    <source>
        <dbReference type="Proteomes" id="UP001248709"/>
    </source>
</evidence>
<dbReference type="InterPro" id="IPR050766">
    <property type="entry name" value="Bact_Lucif_Oxidored"/>
</dbReference>